<dbReference type="AlphaFoldDB" id="A0AA36DM40"/>
<feature type="region of interest" description="Disordered" evidence="1">
    <location>
        <begin position="28"/>
        <end position="53"/>
    </location>
</feature>
<evidence type="ECO:0000313" key="3">
    <source>
        <dbReference type="EMBL" id="CAJ0590103.1"/>
    </source>
</evidence>
<feature type="transmembrane region" description="Helical" evidence="2">
    <location>
        <begin position="82"/>
        <end position="103"/>
    </location>
</feature>
<keyword evidence="2" id="KW-0472">Membrane</keyword>
<dbReference type="Proteomes" id="UP001176961">
    <property type="component" value="Unassembled WGS sequence"/>
</dbReference>
<accession>A0AA36DM40</accession>
<sequence length="107" mass="11550">MFSMDQLVKDSAKHPLEIGQCLTGAPDELHGATNMDPTTETFASGRDTTGGPLVTDEEEVCKKEIDEIKIDASATYVCGPQLLMVVGLTSTFTTVLAMVVVILRKFE</sequence>
<gene>
    <name evidence="3" type="ORF">CYNAS_LOCUS2086</name>
</gene>
<comment type="caution">
    <text evidence="3">The sequence shown here is derived from an EMBL/GenBank/DDBJ whole genome shotgun (WGS) entry which is preliminary data.</text>
</comment>
<dbReference type="EMBL" id="CATQJL010000001">
    <property type="protein sequence ID" value="CAJ0590103.1"/>
    <property type="molecule type" value="Genomic_DNA"/>
</dbReference>
<evidence type="ECO:0000256" key="2">
    <source>
        <dbReference type="SAM" id="Phobius"/>
    </source>
</evidence>
<evidence type="ECO:0000256" key="1">
    <source>
        <dbReference type="SAM" id="MobiDB-lite"/>
    </source>
</evidence>
<protein>
    <submittedName>
        <fullName evidence="3">Uncharacterized protein</fullName>
    </submittedName>
</protein>
<keyword evidence="2" id="KW-1133">Transmembrane helix</keyword>
<organism evidence="3 4">
    <name type="scientific">Cylicocyclus nassatus</name>
    <name type="common">Nematode worm</name>
    <dbReference type="NCBI Taxonomy" id="53992"/>
    <lineage>
        <taxon>Eukaryota</taxon>
        <taxon>Metazoa</taxon>
        <taxon>Ecdysozoa</taxon>
        <taxon>Nematoda</taxon>
        <taxon>Chromadorea</taxon>
        <taxon>Rhabditida</taxon>
        <taxon>Rhabditina</taxon>
        <taxon>Rhabditomorpha</taxon>
        <taxon>Strongyloidea</taxon>
        <taxon>Strongylidae</taxon>
        <taxon>Cylicocyclus</taxon>
    </lineage>
</organism>
<keyword evidence="2" id="KW-0812">Transmembrane</keyword>
<proteinExistence type="predicted"/>
<name>A0AA36DM40_CYLNA</name>
<reference evidence="3" key="1">
    <citation type="submission" date="2023-07" db="EMBL/GenBank/DDBJ databases">
        <authorList>
            <consortium name="CYATHOMIX"/>
        </authorList>
    </citation>
    <scope>NUCLEOTIDE SEQUENCE</scope>
    <source>
        <strain evidence="3">N/A</strain>
    </source>
</reference>
<keyword evidence="4" id="KW-1185">Reference proteome</keyword>
<evidence type="ECO:0000313" key="4">
    <source>
        <dbReference type="Proteomes" id="UP001176961"/>
    </source>
</evidence>